<organism evidence="4">
    <name type="scientific">Fervidicoccus fontis</name>
    <dbReference type="NCBI Taxonomy" id="683846"/>
    <lineage>
        <taxon>Archaea</taxon>
        <taxon>Thermoproteota</taxon>
        <taxon>Thermoprotei</taxon>
        <taxon>Fervidicoccales</taxon>
        <taxon>Fervidicoccaceae</taxon>
        <taxon>Fervidicoccus</taxon>
    </lineage>
</organism>
<dbReference type="NCBIfam" id="NF001911">
    <property type="entry name" value="PRK00685.1"/>
    <property type="match status" value="1"/>
</dbReference>
<dbReference type="InterPro" id="IPR001279">
    <property type="entry name" value="Metallo-B-lactamas"/>
</dbReference>
<feature type="domain" description="Metallo-beta-lactamase" evidence="3">
    <location>
        <begin position="8"/>
        <end position="190"/>
    </location>
</feature>
<dbReference type="InterPro" id="IPR036866">
    <property type="entry name" value="RibonucZ/Hydroxyglut_hydro"/>
</dbReference>
<dbReference type="PANTHER" id="PTHR43546">
    <property type="entry name" value="UPF0173 METAL-DEPENDENT HYDROLASE MJ1163-RELATED"/>
    <property type="match status" value="1"/>
</dbReference>
<sequence length="228" mass="24891">MGSLTWLGHSCFYIVLDGRKILIDPWLKNPMAPPNLPSLEDVDLIVVTHAHDDHLGDTIEILRSAENAKVVAIYEVAERLGVEGGIERSRLIGGNIGGPIHTDVGKLKVVLTPAVHSSPYGSPTGALLLGEEARIYHAGDTGLTLDMQLIGDLYAPDIALLPIGGHFTMDPRQAAYAVRLLRPRVAIPMHYGTFPVLYGKPEDFAEEVKKQNVNTKVVILKPGEKYEF</sequence>
<evidence type="ECO:0000256" key="1">
    <source>
        <dbReference type="ARBA" id="ARBA00022801"/>
    </source>
</evidence>
<dbReference type="AlphaFoldDB" id="A0A7J3ZIH3"/>
<dbReference type="SUPFAM" id="SSF56281">
    <property type="entry name" value="Metallo-hydrolase/oxidoreductase"/>
    <property type="match status" value="1"/>
</dbReference>
<name>A0A7J3ZIH3_9CREN</name>
<evidence type="ECO:0000313" key="4">
    <source>
        <dbReference type="EMBL" id="HHQ79877.1"/>
    </source>
</evidence>
<dbReference type="SMART" id="SM00849">
    <property type="entry name" value="Lactamase_B"/>
    <property type="match status" value="1"/>
</dbReference>
<protein>
    <recommendedName>
        <fullName evidence="2">UPF0173 metal-dependent hydrolase ENM78_00200</fullName>
    </recommendedName>
</protein>
<dbReference type="EMBL" id="DRZC01000005">
    <property type="protein sequence ID" value="HHQ79877.1"/>
    <property type="molecule type" value="Genomic_DNA"/>
</dbReference>
<comment type="similarity">
    <text evidence="2">Belongs to the UPF0173 family.</text>
</comment>
<dbReference type="InterPro" id="IPR022877">
    <property type="entry name" value="UPF0173"/>
</dbReference>
<accession>A0A7J3ZIH3</accession>
<dbReference type="HAMAP" id="MF_00457">
    <property type="entry name" value="UPF0173"/>
    <property type="match status" value="1"/>
</dbReference>
<reference evidence="4" key="1">
    <citation type="journal article" date="2020" name="mSystems">
        <title>Genome- and Community-Level Interaction Insights into Carbon Utilization and Element Cycling Functions of Hydrothermarchaeota in Hydrothermal Sediment.</title>
        <authorList>
            <person name="Zhou Z."/>
            <person name="Liu Y."/>
            <person name="Xu W."/>
            <person name="Pan J."/>
            <person name="Luo Z.H."/>
            <person name="Li M."/>
        </authorList>
    </citation>
    <scope>NUCLEOTIDE SEQUENCE [LARGE SCALE GENOMIC DNA]</scope>
    <source>
        <strain evidence="4">SpSt-1116</strain>
    </source>
</reference>
<dbReference type="Pfam" id="PF12706">
    <property type="entry name" value="Lactamase_B_2"/>
    <property type="match status" value="1"/>
</dbReference>
<dbReference type="InterPro" id="IPR050114">
    <property type="entry name" value="UPF0173_UPF0282_UlaG_hydrolase"/>
</dbReference>
<dbReference type="GO" id="GO:0016787">
    <property type="term" value="F:hydrolase activity"/>
    <property type="evidence" value="ECO:0007669"/>
    <property type="project" value="UniProtKB-UniRule"/>
</dbReference>
<dbReference type="PANTHER" id="PTHR43546:SF3">
    <property type="entry name" value="UPF0173 METAL-DEPENDENT HYDROLASE MJ1163"/>
    <property type="match status" value="1"/>
</dbReference>
<gene>
    <name evidence="4" type="ORF">ENM78_00200</name>
</gene>
<evidence type="ECO:0000256" key="2">
    <source>
        <dbReference type="HAMAP-Rule" id="MF_00457"/>
    </source>
</evidence>
<evidence type="ECO:0000259" key="3">
    <source>
        <dbReference type="SMART" id="SM00849"/>
    </source>
</evidence>
<comment type="caution">
    <text evidence="4">The sequence shown here is derived from an EMBL/GenBank/DDBJ whole genome shotgun (WGS) entry which is preliminary data.</text>
</comment>
<keyword evidence="1 2" id="KW-0378">Hydrolase</keyword>
<proteinExistence type="inferred from homology"/>
<dbReference type="Gene3D" id="3.60.15.10">
    <property type="entry name" value="Ribonuclease Z/Hydroxyacylglutathione hydrolase-like"/>
    <property type="match status" value="1"/>
</dbReference>